<name>A0A822Z7J2_NELNU</name>
<dbReference type="EMBL" id="DUZY01000005">
    <property type="protein sequence ID" value="DAD38936.1"/>
    <property type="molecule type" value="Genomic_DNA"/>
</dbReference>
<dbReference type="Proteomes" id="UP000607653">
    <property type="component" value="Unassembled WGS sequence"/>
</dbReference>
<gene>
    <name evidence="2" type="ORF">HUJ06_013258</name>
</gene>
<reference evidence="2 3" key="1">
    <citation type="journal article" date="2020" name="Mol. Biol. Evol.">
        <title>Distinct Expression and Methylation Patterns for Genes with Different Fates following a Single Whole-Genome Duplication in Flowering Plants.</title>
        <authorList>
            <person name="Shi T."/>
            <person name="Rahmani R.S."/>
            <person name="Gugger P.F."/>
            <person name="Wang M."/>
            <person name="Li H."/>
            <person name="Zhang Y."/>
            <person name="Li Z."/>
            <person name="Wang Q."/>
            <person name="Van de Peer Y."/>
            <person name="Marchal K."/>
            <person name="Chen J."/>
        </authorList>
    </citation>
    <scope>NUCLEOTIDE SEQUENCE [LARGE SCALE GENOMIC DNA]</scope>
    <source>
        <tissue evidence="2">Leaf</tissue>
    </source>
</reference>
<organism evidence="2 3">
    <name type="scientific">Nelumbo nucifera</name>
    <name type="common">Sacred lotus</name>
    <dbReference type="NCBI Taxonomy" id="4432"/>
    <lineage>
        <taxon>Eukaryota</taxon>
        <taxon>Viridiplantae</taxon>
        <taxon>Streptophyta</taxon>
        <taxon>Embryophyta</taxon>
        <taxon>Tracheophyta</taxon>
        <taxon>Spermatophyta</taxon>
        <taxon>Magnoliopsida</taxon>
        <taxon>Proteales</taxon>
        <taxon>Nelumbonaceae</taxon>
        <taxon>Nelumbo</taxon>
    </lineage>
</organism>
<keyword evidence="3" id="KW-1185">Reference proteome</keyword>
<evidence type="ECO:0000313" key="3">
    <source>
        <dbReference type="Proteomes" id="UP000607653"/>
    </source>
</evidence>
<dbReference type="AlphaFoldDB" id="A0A822Z7J2"/>
<comment type="caution">
    <text evidence="2">The sequence shown here is derived from an EMBL/GenBank/DDBJ whole genome shotgun (WGS) entry which is preliminary data.</text>
</comment>
<feature type="region of interest" description="Disordered" evidence="1">
    <location>
        <begin position="24"/>
        <end position="43"/>
    </location>
</feature>
<proteinExistence type="predicted"/>
<accession>A0A822Z7J2</accession>
<protein>
    <submittedName>
        <fullName evidence="2">Uncharacterized protein</fullName>
    </submittedName>
</protein>
<feature type="region of interest" description="Disordered" evidence="1">
    <location>
        <begin position="54"/>
        <end position="94"/>
    </location>
</feature>
<sequence>MERQLPGYQIFEIQTILAKNGLTPSKRISEHSPLPQSSNYKQGRFGFDNLEALIPRSSKSSMPTRTKLRPTLSSRAPQTSSSTPVKHPKQSTSAAEVYTLRDDESLTSCLPFSIPLIIIIDIFIRNTLITF</sequence>
<evidence type="ECO:0000256" key="1">
    <source>
        <dbReference type="SAM" id="MobiDB-lite"/>
    </source>
</evidence>
<evidence type="ECO:0000313" key="2">
    <source>
        <dbReference type="EMBL" id="DAD38936.1"/>
    </source>
</evidence>
<feature type="compositionally biased region" description="Polar residues" evidence="1">
    <location>
        <begin position="71"/>
        <end position="94"/>
    </location>
</feature>